<evidence type="ECO:0000313" key="6">
    <source>
        <dbReference type="Proteomes" id="UP000001542"/>
    </source>
</evidence>
<dbReference type="VEuPathDB" id="TrichDB:TVAGG3_0784890"/>
<reference evidence="5" key="2">
    <citation type="journal article" date="2007" name="Science">
        <title>Draft genome sequence of the sexually transmitted pathogen Trichomonas vaginalis.</title>
        <authorList>
            <person name="Carlton J.M."/>
            <person name="Hirt R.P."/>
            <person name="Silva J.C."/>
            <person name="Delcher A.L."/>
            <person name="Schatz M."/>
            <person name="Zhao Q."/>
            <person name="Wortman J.R."/>
            <person name="Bidwell S.L."/>
            <person name="Alsmark U.C.M."/>
            <person name="Besteiro S."/>
            <person name="Sicheritz-Ponten T."/>
            <person name="Noel C.J."/>
            <person name="Dacks J.B."/>
            <person name="Foster P.G."/>
            <person name="Simillion C."/>
            <person name="Van de Peer Y."/>
            <person name="Miranda-Saavedra D."/>
            <person name="Barton G.J."/>
            <person name="Westrop G.D."/>
            <person name="Mueller S."/>
            <person name="Dessi D."/>
            <person name="Fiori P.L."/>
            <person name="Ren Q."/>
            <person name="Paulsen I."/>
            <person name="Zhang H."/>
            <person name="Bastida-Corcuera F.D."/>
            <person name="Simoes-Barbosa A."/>
            <person name="Brown M.T."/>
            <person name="Hayes R.D."/>
            <person name="Mukherjee M."/>
            <person name="Okumura C.Y."/>
            <person name="Schneider R."/>
            <person name="Smith A.J."/>
            <person name="Vanacova S."/>
            <person name="Villalvazo M."/>
            <person name="Haas B.J."/>
            <person name="Pertea M."/>
            <person name="Feldblyum T.V."/>
            <person name="Utterback T.R."/>
            <person name="Shu C.L."/>
            <person name="Osoegawa K."/>
            <person name="de Jong P.J."/>
            <person name="Hrdy I."/>
            <person name="Horvathova L."/>
            <person name="Zubacova Z."/>
            <person name="Dolezal P."/>
            <person name="Malik S.B."/>
            <person name="Logsdon J.M. Jr."/>
            <person name="Henze K."/>
            <person name="Gupta A."/>
            <person name="Wang C.C."/>
            <person name="Dunne R.L."/>
            <person name="Upcroft J.A."/>
            <person name="Upcroft P."/>
            <person name="White O."/>
            <person name="Salzberg S.L."/>
            <person name="Tang P."/>
            <person name="Chiu C.-H."/>
            <person name="Lee Y.-S."/>
            <person name="Embley T.M."/>
            <person name="Coombs G.H."/>
            <person name="Mottram J.C."/>
            <person name="Tachezy J."/>
            <person name="Fraser-Liggett C.M."/>
            <person name="Johnson P.J."/>
        </authorList>
    </citation>
    <scope>NUCLEOTIDE SEQUENCE [LARGE SCALE GENOMIC DNA]</scope>
    <source>
        <strain evidence="5">G3</strain>
    </source>
</reference>
<evidence type="ECO:0000256" key="2">
    <source>
        <dbReference type="ARBA" id="ARBA00023180"/>
    </source>
</evidence>
<keyword evidence="3" id="KW-1133">Transmembrane helix</keyword>
<dbReference type="AlphaFoldDB" id="A2G7J3"/>
<feature type="transmembrane region" description="Helical" evidence="3">
    <location>
        <begin position="20"/>
        <end position="43"/>
    </location>
</feature>
<organism evidence="5 6">
    <name type="scientific">Trichomonas vaginalis (strain ATCC PRA-98 / G3)</name>
    <dbReference type="NCBI Taxonomy" id="412133"/>
    <lineage>
        <taxon>Eukaryota</taxon>
        <taxon>Metamonada</taxon>
        <taxon>Parabasalia</taxon>
        <taxon>Trichomonadida</taxon>
        <taxon>Trichomonadidae</taxon>
        <taxon>Trichomonas</taxon>
    </lineage>
</organism>
<dbReference type="Pfam" id="PF00149">
    <property type="entry name" value="Metallophos"/>
    <property type="match status" value="1"/>
</dbReference>
<dbReference type="SUPFAM" id="SSF56300">
    <property type="entry name" value="Metallo-dependent phosphatases"/>
    <property type="match status" value="1"/>
</dbReference>
<proteinExistence type="predicted"/>
<dbReference type="PANTHER" id="PTHR10340:SF57">
    <property type="entry name" value="METALLOPHOS DOMAIN-CONTAINING PROTEIN"/>
    <property type="match status" value="1"/>
</dbReference>
<dbReference type="InterPro" id="IPR029052">
    <property type="entry name" value="Metallo-depent_PP-like"/>
</dbReference>
<keyword evidence="1" id="KW-0378">Hydrolase</keyword>
<gene>
    <name evidence="5" type="ORF">TVAG_020780</name>
</gene>
<dbReference type="GO" id="GO:0016787">
    <property type="term" value="F:hydrolase activity"/>
    <property type="evidence" value="ECO:0007669"/>
    <property type="project" value="UniProtKB-KW"/>
</dbReference>
<sequence>MGEDVSEVDEQSPKSNLLKWIFIAVAVVVVIVIIVTVTVVLVLKKKRNEKYPGFLYLNDIHIDLSYNPKSNKDWCHSQTNNLLESWEFGQYNCDPPPKLYDSLVESLKTNVPSVDFILLGGDLPSHDLGGNYTFLKEHFRLITDPLEKLYPNKKIFITLGNNDFQENYGSFKTDLKDFENAHEVFGKWMNEEQSKTFKKGGYYYEDMPELKLRLLLLNTVMYTNTKSRVFNESLKDPYDQFAWIRQTYKEGVDKGYKVGVALHVPPGIVYYKGIPGFPSMYLEEFGKVFEECDFSFTISGHSHIDTLNPLYKANVEEDNIQYSLSAVSVSPSHYNNPGYRYFEIKDGVLQDYTQFYADIMMNPDSPKWEVEYKFRDAYKVKDLSKKSLNDATRYIRSKGSVIWSYRGYIYSQAEKYNPFFYCALRALTKEDVFKCSLDLNVNLSSIMPYSNRGD</sequence>
<dbReference type="OrthoDB" id="348678at2759"/>
<dbReference type="PANTHER" id="PTHR10340">
    <property type="entry name" value="SPHINGOMYELIN PHOSPHODIESTERASE"/>
    <property type="match status" value="1"/>
</dbReference>
<evidence type="ECO:0000259" key="4">
    <source>
        <dbReference type="Pfam" id="PF00149"/>
    </source>
</evidence>
<dbReference type="EMBL" id="DS114554">
    <property type="protein sequence ID" value="EAX86868.1"/>
    <property type="molecule type" value="Genomic_DNA"/>
</dbReference>
<dbReference type="eggNOG" id="KOG3770">
    <property type="taxonomic scope" value="Eukaryota"/>
</dbReference>
<keyword evidence="3" id="KW-0472">Membrane</keyword>
<keyword evidence="6" id="KW-1185">Reference proteome</keyword>
<evidence type="ECO:0000256" key="1">
    <source>
        <dbReference type="ARBA" id="ARBA00022801"/>
    </source>
</evidence>
<dbReference type="STRING" id="5722.A2G7J3"/>
<dbReference type="Gene3D" id="3.60.21.10">
    <property type="match status" value="1"/>
</dbReference>
<dbReference type="VEuPathDB" id="TrichDB:TVAG_020780"/>
<dbReference type="InterPro" id="IPR004843">
    <property type="entry name" value="Calcineurin-like_PHP"/>
</dbReference>
<feature type="domain" description="Calcineurin-like phosphoesterase" evidence="4">
    <location>
        <begin position="55"/>
        <end position="304"/>
    </location>
</feature>
<dbReference type="InParanoid" id="A2G7J3"/>
<evidence type="ECO:0000313" key="5">
    <source>
        <dbReference type="EMBL" id="EAX86868.1"/>
    </source>
</evidence>
<accession>A2G7J3</accession>
<reference evidence="5" key="1">
    <citation type="submission" date="2006-10" db="EMBL/GenBank/DDBJ databases">
        <authorList>
            <person name="Amadeo P."/>
            <person name="Zhao Q."/>
            <person name="Wortman J."/>
            <person name="Fraser-Liggett C."/>
            <person name="Carlton J."/>
        </authorList>
    </citation>
    <scope>NUCLEOTIDE SEQUENCE</scope>
    <source>
        <strain evidence="5">G3</strain>
    </source>
</reference>
<protein>
    <submittedName>
        <fullName evidence="5">Ser/Thr protein phosphatase, putative</fullName>
    </submittedName>
</protein>
<dbReference type="OMA" id="GNFWHIT"/>
<keyword evidence="2" id="KW-0325">Glycoprotein</keyword>
<keyword evidence="3" id="KW-0812">Transmembrane</keyword>
<dbReference type="SMR" id="A2G7J3"/>
<dbReference type="Proteomes" id="UP000001542">
    <property type="component" value="Unassembled WGS sequence"/>
</dbReference>
<name>A2G7J3_TRIV3</name>
<evidence type="ECO:0000256" key="3">
    <source>
        <dbReference type="SAM" id="Phobius"/>
    </source>
</evidence>
<dbReference type="FunFam" id="3.60.21.10:FF:000203">
    <property type="entry name" value="Ser/Thr protein phosphatase, putative"/>
    <property type="match status" value="1"/>
</dbReference>